<evidence type="ECO:0000256" key="7">
    <source>
        <dbReference type="SAM" id="MobiDB-lite"/>
    </source>
</evidence>
<dbReference type="PANTHER" id="PTHR23501:SF197">
    <property type="entry name" value="COMD"/>
    <property type="match status" value="1"/>
</dbReference>
<feature type="transmembrane region" description="Helical" evidence="8">
    <location>
        <begin position="225"/>
        <end position="244"/>
    </location>
</feature>
<reference evidence="10" key="2">
    <citation type="journal article" date="2022" name="Sci. Rep.">
        <title>In silico prediction of the enzymes involved in the degradation of the herbicide molinate by Gulosibacter molinativorax ON4T.</title>
        <authorList>
            <person name="Lopes A.R."/>
            <person name="Bunin E."/>
            <person name="Viana A.T."/>
            <person name="Froufe H."/>
            <person name="Munoz-Merida A."/>
            <person name="Pinho D."/>
            <person name="Figueiredo J."/>
            <person name="Barroso C."/>
            <person name="Vaz-Moreira I."/>
            <person name="Bellanger X."/>
            <person name="Egas C."/>
            <person name="Nunes O.C."/>
        </authorList>
    </citation>
    <scope>NUCLEOTIDE SEQUENCE</scope>
    <source>
        <strain evidence="10">ON4</strain>
    </source>
</reference>
<dbReference type="InterPro" id="IPR020846">
    <property type="entry name" value="MFS_dom"/>
</dbReference>
<dbReference type="Gene3D" id="1.20.1720.10">
    <property type="entry name" value="Multidrug resistance protein D"/>
    <property type="match status" value="1"/>
</dbReference>
<evidence type="ECO:0000256" key="8">
    <source>
        <dbReference type="SAM" id="Phobius"/>
    </source>
</evidence>
<feature type="transmembrane region" description="Helical" evidence="8">
    <location>
        <begin position="495"/>
        <end position="516"/>
    </location>
</feature>
<dbReference type="NCBIfam" id="TIGR00711">
    <property type="entry name" value="efflux_EmrB"/>
    <property type="match status" value="1"/>
</dbReference>
<dbReference type="SUPFAM" id="SSF103473">
    <property type="entry name" value="MFS general substrate transporter"/>
    <property type="match status" value="1"/>
</dbReference>
<organism evidence="10 11">
    <name type="scientific">Gulosibacter molinativorax</name>
    <dbReference type="NCBI Taxonomy" id="256821"/>
    <lineage>
        <taxon>Bacteria</taxon>
        <taxon>Bacillati</taxon>
        <taxon>Actinomycetota</taxon>
        <taxon>Actinomycetes</taxon>
        <taxon>Micrococcales</taxon>
        <taxon>Microbacteriaceae</taxon>
        <taxon>Gulosibacter</taxon>
    </lineage>
</organism>
<evidence type="ECO:0000256" key="1">
    <source>
        <dbReference type="ARBA" id="ARBA00004651"/>
    </source>
</evidence>
<keyword evidence="11" id="KW-1185">Reference proteome</keyword>
<feature type="transmembrane region" description="Helical" evidence="8">
    <location>
        <begin position="33"/>
        <end position="51"/>
    </location>
</feature>
<feature type="transmembrane region" description="Helical" evidence="8">
    <location>
        <begin position="102"/>
        <end position="121"/>
    </location>
</feature>
<feature type="region of interest" description="Disordered" evidence="7">
    <location>
        <begin position="1"/>
        <end position="29"/>
    </location>
</feature>
<dbReference type="Proteomes" id="UP001170379">
    <property type="component" value="Unassembled WGS sequence"/>
</dbReference>
<keyword evidence="3" id="KW-1003">Cell membrane</keyword>
<accession>A0ABT7C757</accession>
<evidence type="ECO:0000256" key="5">
    <source>
        <dbReference type="ARBA" id="ARBA00022989"/>
    </source>
</evidence>
<keyword evidence="2" id="KW-0813">Transport</keyword>
<dbReference type="Pfam" id="PF07690">
    <property type="entry name" value="MFS_1"/>
    <property type="match status" value="1"/>
</dbReference>
<feature type="transmembrane region" description="Helical" evidence="8">
    <location>
        <begin position="190"/>
        <end position="213"/>
    </location>
</feature>
<feature type="compositionally biased region" description="Polar residues" evidence="7">
    <location>
        <begin position="7"/>
        <end position="18"/>
    </location>
</feature>
<dbReference type="PANTHER" id="PTHR23501">
    <property type="entry name" value="MAJOR FACILITATOR SUPERFAMILY"/>
    <property type="match status" value="1"/>
</dbReference>
<dbReference type="EMBL" id="PXVD01000005">
    <property type="protein sequence ID" value="MDJ1370604.1"/>
    <property type="molecule type" value="Genomic_DNA"/>
</dbReference>
<feature type="transmembrane region" description="Helical" evidence="8">
    <location>
        <begin position="296"/>
        <end position="317"/>
    </location>
</feature>
<evidence type="ECO:0000259" key="9">
    <source>
        <dbReference type="PROSITE" id="PS50850"/>
    </source>
</evidence>
<proteinExistence type="predicted"/>
<comment type="subcellular location">
    <subcellularLocation>
        <location evidence="1">Cell membrane</location>
        <topology evidence="1">Multi-pass membrane protein</topology>
    </subcellularLocation>
</comment>
<feature type="transmembrane region" description="Helical" evidence="8">
    <location>
        <begin position="429"/>
        <end position="451"/>
    </location>
</feature>
<evidence type="ECO:0000256" key="2">
    <source>
        <dbReference type="ARBA" id="ARBA00022448"/>
    </source>
</evidence>
<evidence type="ECO:0000313" key="10">
    <source>
        <dbReference type="EMBL" id="MDJ1370604.1"/>
    </source>
</evidence>
<feature type="domain" description="Major facilitator superfamily (MFS) profile" evidence="9">
    <location>
        <begin position="37"/>
        <end position="517"/>
    </location>
</feature>
<dbReference type="PRINTS" id="PR01036">
    <property type="entry name" value="TCRTETB"/>
</dbReference>
<dbReference type="Gene3D" id="1.20.1250.20">
    <property type="entry name" value="MFS general substrate transporter like domains"/>
    <property type="match status" value="1"/>
</dbReference>
<evidence type="ECO:0000256" key="6">
    <source>
        <dbReference type="ARBA" id="ARBA00023136"/>
    </source>
</evidence>
<evidence type="ECO:0000256" key="3">
    <source>
        <dbReference type="ARBA" id="ARBA00022475"/>
    </source>
</evidence>
<feature type="transmembrane region" description="Helical" evidence="8">
    <location>
        <begin position="329"/>
        <end position="351"/>
    </location>
</feature>
<gene>
    <name evidence="10" type="ORF">C7K25_04355</name>
</gene>
<protein>
    <submittedName>
        <fullName evidence="10">MFS transporter</fullName>
    </submittedName>
</protein>
<sequence>MAELEKSGSSSQNATNTEKSTRRSTSDTPSARSIVPLFITLMVIMLLASLSQMVLSSALPTIVGELHGVEHMMWVTTAYLLAATIMMPIYGNVSDLLGRKPVLIGAITLFLVGSIIGGVAPTMEWLIVARLVQGLGGGGLMILSQAAIADVVPARDRGKYMGIMGGVFAFSSVAGPLLGGWLTEGPGWRWAFWMNVPLGAIALVATIVLLKLPKRAQDERPKLDYLGMALLAIATSCLILLATWGGSTYEWVSPQIIGLGIGVVVFGALFVWAEFKAESPIIPMSMFKKRNFTLPTIAGLLIAVPMFGVIGYMPTYFQMAVGASPQEAGFLMIPMMASMLIVSIIIGALISKTGRYKIWPLIGMIVLAAGITGMSFITVESPVWVISIGLAMIGIGLGMSQQVLTLIVQNTFPNRIVGTATAANNYFRQVGGSLGSAIVGSLFVGRLSSILSQDLPAGSTPNDGVNSLTPEIVNSLPEGIRSIVVNGYNEALMPIFLYMVPLIIAAIIMMVFVQVVPLATKIERDEVVPESLADGHLPVATGAIHIKENITYGEAEERGVDK</sequence>
<reference evidence="10" key="1">
    <citation type="submission" date="2018-03" db="EMBL/GenBank/DDBJ databases">
        <authorList>
            <person name="Nunes O.C."/>
            <person name="Lopes A.R."/>
            <person name="Froufe H."/>
            <person name="Munoz-Merida A."/>
            <person name="Barroso C."/>
            <person name="Egas C."/>
        </authorList>
    </citation>
    <scope>NUCLEOTIDE SEQUENCE</scope>
    <source>
        <strain evidence="10">ON4</strain>
    </source>
</reference>
<feature type="transmembrane region" description="Helical" evidence="8">
    <location>
        <begin position="358"/>
        <end position="377"/>
    </location>
</feature>
<name>A0ABT7C757_9MICO</name>
<dbReference type="InterPro" id="IPR036259">
    <property type="entry name" value="MFS_trans_sf"/>
</dbReference>
<feature type="transmembrane region" description="Helical" evidence="8">
    <location>
        <begin position="127"/>
        <end position="148"/>
    </location>
</feature>
<feature type="transmembrane region" description="Helical" evidence="8">
    <location>
        <begin position="256"/>
        <end position="275"/>
    </location>
</feature>
<evidence type="ECO:0000256" key="4">
    <source>
        <dbReference type="ARBA" id="ARBA00022692"/>
    </source>
</evidence>
<keyword evidence="5 8" id="KW-1133">Transmembrane helix</keyword>
<keyword evidence="6 8" id="KW-0472">Membrane</keyword>
<dbReference type="RefSeq" id="WP_051266308.1">
    <property type="nucleotide sequence ID" value="NZ_CP028426.1"/>
</dbReference>
<evidence type="ECO:0000313" key="11">
    <source>
        <dbReference type="Proteomes" id="UP001170379"/>
    </source>
</evidence>
<keyword evidence="4 8" id="KW-0812">Transmembrane</keyword>
<dbReference type="InterPro" id="IPR004638">
    <property type="entry name" value="EmrB-like"/>
</dbReference>
<feature type="transmembrane region" description="Helical" evidence="8">
    <location>
        <begin position="383"/>
        <end position="408"/>
    </location>
</feature>
<comment type="caution">
    <text evidence="10">The sequence shown here is derived from an EMBL/GenBank/DDBJ whole genome shotgun (WGS) entry which is preliminary data.</text>
</comment>
<feature type="transmembrane region" description="Helical" evidence="8">
    <location>
        <begin position="160"/>
        <end position="178"/>
    </location>
</feature>
<feature type="transmembrane region" description="Helical" evidence="8">
    <location>
        <begin position="71"/>
        <end position="90"/>
    </location>
</feature>
<dbReference type="InterPro" id="IPR011701">
    <property type="entry name" value="MFS"/>
</dbReference>
<dbReference type="PROSITE" id="PS50850">
    <property type="entry name" value="MFS"/>
    <property type="match status" value="1"/>
</dbReference>
<dbReference type="CDD" id="cd17502">
    <property type="entry name" value="MFS_Azr1_MDR_like"/>
    <property type="match status" value="1"/>
</dbReference>